<organism evidence="3">
    <name type="scientific">Cryptococcus bacillisporus CA1280</name>
    <dbReference type="NCBI Taxonomy" id="1296109"/>
    <lineage>
        <taxon>Eukaryota</taxon>
        <taxon>Fungi</taxon>
        <taxon>Dikarya</taxon>
        <taxon>Basidiomycota</taxon>
        <taxon>Agaricomycotina</taxon>
        <taxon>Tremellomycetes</taxon>
        <taxon>Tremellales</taxon>
        <taxon>Cryptococcaceae</taxon>
        <taxon>Cryptococcus</taxon>
        <taxon>Cryptococcus gattii species complex</taxon>
    </lineage>
</organism>
<proteinExistence type="predicted"/>
<evidence type="ECO:0000313" key="3">
    <source>
        <dbReference type="EMBL" id="KIR49678.1"/>
    </source>
</evidence>
<accession>A0A0D0UNG6</accession>
<evidence type="ECO:0000256" key="1">
    <source>
        <dbReference type="SAM" id="MobiDB-lite"/>
    </source>
</evidence>
<gene>
    <name evidence="3" type="ORF">I312_00767</name>
</gene>
<dbReference type="AlphaFoldDB" id="A0A0D0UNG6"/>
<feature type="transmembrane region" description="Helical" evidence="2">
    <location>
        <begin position="20"/>
        <end position="38"/>
    </location>
</feature>
<dbReference type="OrthoDB" id="2574855at2759"/>
<name>A0A0D0UNG6_CRYGA</name>
<dbReference type="EMBL" id="KN847974">
    <property type="protein sequence ID" value="KIR49678.1"/>
    <property type="molecule type" value="Genomic_DNA"/>
</dbReference>
<keyword evidence="2" id="KW-0472">Membrane</keyword>
<feature type="transmembrane region" description="Helical" evidence="2">
    <location>
        <begin position="135"/>
        <end position="153"/>
    </location>
</feature>
<keyword evidence="2" id="KW-1133">Transmembrane helix</keyword>
<keyword evidence="2" id="KW-0812">Transmembrane</keyword>
<protein>
    <submittedName>
        <fullName evidence="3">Uncharacterized protein</fullName>
    </submittedName>
</protein>
<dbReference type="HOGENOM" id="CLU_1475112_0_0_1"/>
<feature type="region of interest" description="Disordered" evidence="1">
    <location>
        <begin position="158"/>
        <end position="183"/>
    </location>
</feature>
<sequence>MSSDLSDRIKRSNGHTLTPFHMLALALCPVSLILTHILGPNTVAGRLTRLSILLVLLVRSHHFILYLLSCHSASLAKAHEEGKAKIDQLVKRGKMEHEKSDWEYPDAHPSHFLTTKQFNVNYIYWAGKKMAVGGLMAWIYHIVVGYLTGLLALPKEDEEKPAEKRKNIPTAHTGHGNYLPLRT</sequence>
<evidence type="ECO:0000256" key="2">
    <source>
        <dbReference type="SAM" id="Phobius"/>
    </source>
</evidence>
<reference evidence="3" key="1">
    <citation type="submission" date="2015-01" db="EMBL/GenBank/DDBJ databases">
        <title>The Genome Sequence of Cryptococcus gattii CA1280.</title>
        <authorList>
            <consortium name="The Broad Institute Genomics Platform"/>
            <person name="Cuomo C."/>
            <person name="Litvintseva A."/>
            <person name="Chen Y."/>
            <person name="Heitman J."/>
            <person name="Sun S."/>
            <person name="Springer D."/>
            <person name="Dromer F."/>
            <person name="Young S."/>
            <person name="Zeng Q."/>
            <person name="Gargeya S."/>
            <person name="Abouelleil A."/>
            <person name="Alvarado L."/>
            <person name="Chapman S.B."/>
            <person name="Gainer-Dewar J."/>
            <person name="Goldberg J."/>
            <person name="Griggs A."/>
            <person name="Gujja S."/>
            <person name="Hansen M."/>
            <person name="Howarth C."/>
            <person name="Imamovic A."/>
            <person name="Larimer J."/>
            <person name="Murphy C."/>
            <person name="Naylor J."/>
            <person name="Pearson M."/>
            <person name="Priest M."/>
            <person name="Roberts A."/>
            <person name="Saif S."/>
            <person name="Shea T."/>
            <person name="Sykes S."/>
            <person name="Wortman J."/>
            <person name="Nusbaum C."/>
            <person name="Birren B."/>
        </authorList>
    </citation>
    <scope>NUCLEOTIDE SEQUENCE [LARGE SCALE GENOMIC DNA]</scope>
    <source>
        <strain evidence="3">CA1280</strain>
    </source>
</reference>